<dbReference type="GO" id="GO:0004930">
    <property type="term" value="F:G protein-coupled receptor activity"/>
    <property type="evidence" value="ECO:0007669"/>
    <property type="project" value="UniProtKB-KW"/>
</dbReference>
<feature type="region of interest" description="Disordered" evidence="8">
    <location>
        <begin position="117"/>
        <end position="137"/>
    </location>
</feature>
<keyword evidence="2 9" id="KW-0812">Transmembrane</keyword>
<feature type="signal peptide" evidence="10">
    <location>
        <begin position="1"/>
        <end position="20"/>
    </location>
</feature>
<evidence type="ECO:0000256" key="9">
    <source>
        <dbReference type="SAM" id="Phobius"/>
    </source>
</evidence>
<gene>
    <name evidence="12" type="ORF">O3M35_012084</name>
</gene>
<evidence type="ECO:0000256" key="7">
    <source>
        <dbReference type="ARBA" id="ARBA00023224"/>
    </source>
</evidence>
<proteinExistence type="predicted"/>
<comment type="subcellular location">
    <subcellularLocation>
        <location evidence="1">Membrane</location>
        <topology evidence="1">Multi-pass membrane protein</topology>
    </subcellularLocation>
</comment>
<reference evidence="12 13" key="1">
    <citation type="submission" date="2022-12" db="EMBL/GenBank/DDBJ databases">
        <title>Chromosome-level genome assembly of true bugs.</title>
        <authorList>
            <person name="Ma L."/>
            <person name="Li H."/>
        </authorList>
    </citation>
    <scope>NUCLEOTIDE SEQUENCE [LARGE SCALE GENOMIC DNA]</scope>
    <source>
        <strain evidence="12">Lab_2022b</strain>
    </source>
</reference>
<dbReference type="AlphaFoldDB" id="A0AAW1CWX0"/>
<keyword evidence="13" id="KW-1185">Reference proteome</keyword>
<keyword evidence="10" id="KW-0732">Signal</keyword>
<evidence type="ECO:0000256" key="1">
    <source>
        <dbReference type="ARBA" id="ARBA00004141"/>
    </source>
</evidence>
<evidence type="ECO:0000256" key="4">
    <source>
        <dbReference type="ARBA" id="ARBA00023040"/>
    </source>
</evidence>
<dbReference type="GO" id="GO:0016020">
    <property type="term" value="C:membrane"/>
    <property type="evidence" value="ECO:0007669"/>
    <property type="project" value="UniProtKB-SubCell"/>
</dbReference>
<feature type="compositionally biased region" description="Basic and acidic residues" evidence="8">
    <location>
        <begin position="78"/>
        <end position="93"/>
    </location>
</feature>
<feature type="region of interest" description="Disordered" evidence="8">
    <location>
        <begin position="78"/>
        <end position="97"/>
    </location>
</feature>
<feature type="transmembrane region" description="Helical" evidence="9">
    <location>
        <begin position="38"/>
        <end position="63"/>
    </location>
</feature>
<keyword evidence="5 9" id="KW-0472">Membrane</keyword>
<evidence type="ECO:0000256" key="8">
    <source>
        <dbReference type="SAM" id="MobiDB-lite"/>
    </source>
</evidence>
<dbReference type="PANTHER" id="PTHR24235:SF12">
    <property type="entry name" value="G-PROTEIN COUPLED RECEPTORS FAMILY 1 PROFILE DOMAIN-CONTAINING PROTEIN"/>
    <property type="match status" value="1"/>
</dbReference>
<evidence type="ECO:0000256" key="3">
    <source>
        <dbReference type="ARBA" id="ARBA00022989"/>
    </source>
</evidence>
<keyword evidence="3 9" id="KW-1133">Transmembrane helix</keyword>
<keyword evidence="4" id="KW-0297">G-protein coupled receptor</keyword>
<evidence type="ECO:0000256" key="2">
    <source>
        <dbReference type="ARBA" id="ARBA00022692"/>
    </source>
</evidence>
<feature type="domain" description="G-protein coupled receptors family 1 profile" evidence="11">
    <location>
        <begin position="1"/>
        <end position="60"/>
    </location>
</feature>
<evidence type="ECO:0000256" key="10">
    <source>
        <dbReference type="SAM" id="SignalP"/>
    </source>
</evidence>
<protein>
    <recommendedName>
        <fullName evidence="11">G-protein coupled receptors family 1 profile domain-containing protein</fullName>
    </recommendedName>
</protein>
<keyword evidence="7" id="KW-0807">Transducer</keyword>
<comment type="caution">
    <text evidence="12">The sequence shown here is derived from an EMBL/GenBank/DDBJ whole genome shotgun (WGS) entry which is preliminary data.</text>
</comment>
<dbReference type="Proteomes" id="UP001461498">
    <property type="component" value="Unassembled WGS sequence"/>
</dbReference>
<name>A0AAW1CWX0_9HEMI</name>
<feature type="compositionally biased region" description="Polar residues" evidence="8">
    <location>
        <begin position="122"/>
        <end position="137"/>
    </location>
</feature>
<evidence type="ECO:0000256" key="6">
    <source>
        <dbReference type="ARBA" id="ARBA00023170"/>
    </source>
</evidence>
<keyword evidence="6" id="KW-0675">Receptor</keyword>
<accession>A0AAW1CWX0</accession>
<dbReference type="InterPro" id="IPR017452">
    <property type="entry name" value="GPCR_Rhodpsn_7TM"/>
</dbReference>
<sequence>MMILSCIAIVFALSWLPMTAFTVLVEFNPRIVTSPSTLYLVFSICHLTAMSTAVTNPLMYGWLNTNFRREFRLLSGQDRDDKRRSNANRERRVSAPQSMVIRHDRRTSMTCFTTMTSSNTRPSTTLTFLPQSTVDNV</sequence>
<evidence type="ECO:0000259" key="11">
    <source>
        <dbReference type="PROSITE" id="PS50262"/>
    </source>
</evidence>
<feature type="chain" id="PRO_5043844619" description="G-protein coupled receptors family 1 profile domain-containing protein" evidence="10">
    <location>
        <begin position="21"/>
        <end position="137"/>
    </location>
</feature>
<evidence type="ECO:0000313" key="13">
    <source>
        <dbReference type="Proteomes" id="UP001461498"/>
    </source>
</evidence>
<evidence type="ECO:0000313" key="12">
    <source>
        <dbReference type="EMBL" id="KAK9501348.1"/>
    </source>
</evidence>
<organism evidence="12 13">
    <name type="scientific">Rhynocoris fuscipes</name>
    <dbReference type="NCBI Taxonomy" id="488301"/>
    <lineage>
        <taxon>Eukaryota</taxon>
        <taxon>Metazoa</taxon>
        <taxon>Ecdysozoa</taxon>
        <taxon>Arthropoda</taxon>
        <taxon>Hexapoda</taxon>
        <taxon>Insecta</taxon>
        <taxon>Pterygota</taxon>
        <taxon>Neoptera</taxon>
        <taxon>Paraneoptera</taxon>
        <taxon>Hemiptera</taxon>
        <taxon>Heteroptera</taxon>
        <taxon>Panheteroptera</taxon>
        <taxon>Cimicomorpha</taxon>
        <taxon>Reduviidae</taxon>
        <taxon>Harpactorinae</taxon>
        <taxon>Harpactorini</taxon>
        <taxon>Rhynocoris</taxon>
    </lineage>
</organism>
<dbReference type="PANTHER" id="PTHR24235">
    <property type="entry name" value="NEUROPEPTIDE Y RECEPTOR"/>
    <property type="match status" value="1"/>
</dbReference>
<dbReference type="SUPFAM" id="SSF81321">
    <property type="entry name" value="Family A G protein-coupled receptor-like"/>
    <property type="match status" value="1"/>
</dbReference>
<dbReference type="Gene3D" id="1.20.1070.10">
    <property type="entry name" value="Rhodopsin 7-helix transmembrane proteins"/>
    <property type="match status" value="1"/>
</dbReference>
<dbReference type="EMBL" id="JAPXFL010000009">
    <property type="protein sequence ID" value="KAK9501348.1"/>
    <property type="molecule type" value="Genomic_DNA"/>
</dbReference>
<evidence type="ECO:0000256" key="5">
    <source>
        <dbReference type="ARBA" id="ARBA00023136"/>
    </source>
</evidence>
<dbReference type="PROSITE" id="PS50262">
    <property type="entry name" value="G_PROTEIN_RECEP_F1_2"/>
    <property type="match status" value="1"/>
</dbReference>